<keyword evidence="5" id="KW-0997">Cell inner membrane</keyword>
<evidence type="ECO:0000256" key="1">
    <source>
        <dbReference type="ARBA" id="ARBA00004377"/>
    </source>
</evidence>
<comment type="similarity">
    <text evidence="2 10">Belongs to the GSP L family.</text>
</comment>
<gene>
    <name evidence="13" type="primary">gspL</name>
    <name evidence="13" type="ORF">RBH19_05130</name>
</gene>
<keyword evidence="7 10" id="KW-0653">Protein transport</keyword>
<reference evidence="13 14" key="1">
    <citation type="submission" date="2023-08" db="EMBL/GenBank/DDBJ databases">
        <title>Whole-genome sequencing of halo(alkali)philic microorganisms from hypersaline lakes.</title>
        <authorList>
            <person name="Sorokin D.Y."/>
            <person name="Abbas B."/>
            <person name="Merkel A.Y."/>
        </authorList>
    </citation>
    <scope>NUCLEOTIDE SEQUENCE [LARGE SCALE GENOMIC DNA]</scope>
    <source>
        <strain evidence="13 14">AB-CW4</strain>
    </source>
</reference>
<organism evidence="13 14">
    <name type="scientific">Natronospira bacteriovora</name>
    <dbReference type="NCBI Taxonomy" id="3069753"/>
    <lineage>
        <taxon>Bacteria</taxon>
        <taxon>Pseudomonadati</taxon>
        <taxon>Pseudomonadota</taxon>
        <taxon>Gammaproteobacteria</taxon>
        <taxon>Natronospirales</taxon>
        <taxon>Natronospiraceae</taxon>
        <taxon>Natronospira</taxon>
    </lineage>
</organism>
<dbReference type="RefSeq" id="WP_306727732.1">
    <property type="nucleotide sequence ID" value="NZ_JAVDDT010000002.1"/>
</dbReference>
<keyword evidence="14" id="KW-1185">Reference proteome</keyword>
<proteinExistence type="inferred from homology"/>
<accession>A0ABU0W5H1</accession>
<dbReference type="SUPFAM" id="SSF53067">
    <property type="entry name" value="Actin-like ATPase domain"/>
    <property type="match status" value="1"/>
</dbReference>
<dbReference type="Gene3D" id="3.30.420.380">
    <property type="match status" value="1"/>
</dbReference>
<keyword evidence="4" id="KW-1003">Cell membrane</keyword>
<dbReference type="PIRSF" id="PIRSF015761">
    <property type="entry name" value="Protein_L"/>
    <property type="match status" value="1"/>
</dbReference>
<evidence type="ECO:0000256" key="5">
    <source>
        <dbReference type="ARBA" id="ARBA00022519"/>
    </source>
</evidence>
<evidence type="ECO:0000256" key="6">
    <source>
        <dbReference type="ARBA" id="ARBA00022692"/>
    </source>
</evidence>
<protein>
    <recommendedName>
        <fullName evidence="10">Type II secretion system protein L</fullName>
        <shortName evidence="10">T2SS protein L</shortName>
    </recommendedName>
</protein>
<dbReference type="Proteomes" id="UP001239019">
    <property type="component" value="Unassembled WGS sequence"/>
</dbReference>
<evidence type="ECO:0000259" key="12">
    <source>
        <dbReference type="Pfam" id="PF12693"/>
    </source>
</evidence>
<feature type="domain" description="GspL cytoplasmic actin-ATPase-like" evidence="11">
    <location>
        <begin position="5"/>
        <end position="175"/>
    </location>
</feature>
<dbReference type="InterPro" id="IPR025691">
    <property type="entry name" value="GspL_pp_dom"/>
</dbReference>
<comment type="function">
    <text evidence="10">Inner membrane component of the type II secretion system required for the energy-dependent secretion of extracellular factors such as proteases and toxins from the periplasm.</text>
</comment>
<dbReference type="Pfam" id="PF05134">
    <property type="entry name" value="T2SSL"/>
    <property type="match status" value="1"/>
</dbReference>
<dbReference type="Pfam" id="PF12693">
    <property type="entry name" value="GspL_C"/>
    <property type="match status" value="1"/>
</dbReference>
<evidence type="ECO:0000256" key="7">
    <source>
        <dbReference type="ARBA" id="ARBA00022927"/>
    </source>
</evidence>
<dbReference type="NCBIfam" id="TIGR01709">
    <property type="entry name" value="typeII_sec_gspL"/>
    <property type="match status" value="1"/>
</dbReference>
<dbReference type="CDD" id="cd24017">
    <property type="entry name" value="ASKHA_T2SSL_N"/>
    <property type="match status" value="1"/>
</dbReference>
<evidence type="ECO:0000256" key="3">
    <source>
        <dbReference type="ARBA" id="ARBA00022448"/>
    </source>
</evidence>
<evidence type="ECO:0000256" key="8">
    <source>
        <dbReference type="ARBA" id="ARBA00022989"/>
    </source>
</evidence>
<feature type="domain" description="GspL periplasmic" evidence="12">
    <location>
        <begin position="259"/>
        <end position="410"/>
    </location>
</feature>
<evidence type="ECO:0000313" key="14">
    <source>
        <dbReference type="Proteomes" id="UP001239019"/>
    </source>
</evidence>
<keyword evidence="8" id="KW-1133">Transmembrane helix</keyword>
<dbReference type="Gene3D" id="3.30.1360.100">
    <property type="entry name" value="General secretion pathway protein M, EpsM"/>
    <property type="match status" value="1"/>
</dbReference>
<dbReference type="InterPro" id="IPR024230">
    <property type="entry name" value="GspL_cyto_dom"/>
</dbReference>
<evidence type="ECO:0000256" key="9">
    <source>
        <dbReference type="ARBA" id="ARBA00023136"/>
    </source>
</evidence>
<comment type="subcellular location">
    <subcellularLocation>
        <location evidence="1">Cell inner membrane</location>
        <topology evidence="1">Single-pass membrane protein</topology>
    </subcellularLocation>
</comment>
<evidence type="ECO:0000313" key="13">
    <source>
        <dbReference type="EMBL" id="MDQ2069246.1"/>
    </source>
</evidence>
<keyword evidence="9" id="KW-0472">Membrane</keyword>
<dbReference type="InterPro" id="IPR007812">
    <property type="entry name" value="T2SS_protein-GspL"/>
</dbReference>
<keyword evidence="6" id="KW-0812">Transmembrane</keyword>
<keyword evidence="3 10" id="KW-0813">Transport</keyword>
<evidence type="ECO:0000256" key="4">
    <source>
        <dbReference type="ARBA" id="ARBA00022475"/>
    </source>
</evidence>
<dbReference type="EMBL" id="JAVDDT010000002">
    <property type="protein sequence ID" value="MDQ2069246.1"/>
    <property type="molecule type" value="Genomic_DNA"/>
</dbReference>
<evidence type="ECO:0000256" key="2">
    <source>
        <dbReference type="ARBA" id="ARBA00005318"/>
    </source>
</evidence>
<sequence>MNETLVIRFRDPAEDTVHWYLLDQQGQRLGAPGQGRLSECRELAAGRRQVLLMPGERVALMDAQIPTRKKQRILQAAPWVLEERLAQDVTTLHFALGPRLPDDSIRIAVVAREDMEALRDHCKAAELTPAAILPDYLTLPIAAQEWTIMVEGPRVMVRTGESDGFSTDRELALDMIEFSLPDEGDGQAAGPHGIRLLRPEADRDFLDALADRLGHTVEIDDRPFRDQADQVFVPVVTSRHGIDLAEGEFRLRKDEKTWWQPWRPVLALASAWLLVLAVSEGVHVYQLSSESQTLDGRIEQVFRDALPDAQRMVDPRLRMEQRLNALRGAGGQGDFLPALAVMSEGMAILDNSNVRGLSYRPGFLDLNLRVSEGQALDRFKDTVEEQPGYEAVIQSATPRDDYVDGRLQIRGPGAR</sequence>
<evidence type="ECO:0000256" key="10">
    <source>
        <dbReference type="PIRNR" id="PIRNR015761"/>
    </source>
</evidence>
<comment type="caution">
    <text evidence="13">The sequence shown here is derived from an EMBL/GenBank/DDBJ whole genome shotgun (WGS) entry which is preliminary data.</text>
</comment>
<name>A0ABU0W5H1_9GAMM</name>
<evidence type="ECO:0000259" key="11">
    <source>
        <dbReference type="Pfam" id="PF05134"/>
    </source>
</evidence>
<dbReference type="InterPro" id="IPR043129">
    <property type="entry name" value="ATPase_NBD"/>
</dbReference>